<feature type="compositionally biased region" description="Basic and acidic residues" evidence="1">
    <location>
        <begin position="265"/>
        <end position="280"/>
    </location>
</feature>
<reference evidence="2" key="1">
    <citation type="submission" date="2023-06" db="EMBL/GenBank/DDBJ databases">
        <title>Genome-scale phylogeny and comparative genomics of the fungal order Sordariales.</title>
        <authorList>
            <consortium name="Lawrence Berkeley National Laboratory"/>
            <person name="Hensen N."/>
            <person name="Bonometti L."/>
            <person name="Westerberg I."/>
            <person name="Brannstrom I.O."/>
            <person name="Guillou S."/>
            <person name="Cros-Aarteil S."/>
            <person name="Calhoun S."/>
            <person name="Haridas S."/>
            <person name="Kuo A."/>
            <person name="Mondo S."/>
            <person name="Pangilinan J."/>
            <person name="Riley R."/>
            <person name="Labutti K."/>
            <person name="Andreopoulos B."/>
            <person name="Lipzen A."/>
            <person name="Chen C."/>
            <person name="Yanf M."/>
            <person name="Daum C."/>
            <person name="Ng V."/>
            <person name="Clum A."/>
            <person name="Steindorff A."/>
            <person name="Ohm R."/>
            <person name="Martin F."/>
            <person name="Silar P."/>
            <person name="Natvig D."/>
            <person name="Lalanne C."/>
            <person name="Gautier V."/>
            <person name="Ament-Velasquez S.L."/>
            <person name="Kruys A."/>
            <person name="Hutchinson M.I."/>
            <person name="Powell A.J."/>
            <person name="Barry K."/>
            <person name="Miller A.N."/>
            <person name="Grigoriev I.V."/>
            <person name="Debuchy R."/>
            <person name="Gladieux P."/>
            <person name="Thoren M.H."/>
            <person name="Johannesson H."/>
        </authorList>
    </citation>
    <scope>NUCLEOTIDE SEQUENCE</scope>
    <source>
        <strain evidence="2">SMH4607-1</strain>
    </source>
</reference>
<feature type="compositionally biased region" description="Basic and acidic residues" evidence="1">
    <location>
        <begin position="322"/>
        <end position="335"/>
    </location>
</feature>
<evidence type="ECO:0000256" key="1">
    <source>
        <dbReference type="SAM" id="MobiDB-lite"/>
    </source>
</evidence>
<dbReference type="Proteomes" id="UP001172102">
    <property type="component" value="Unassembled WGS sequence"/>
</dbReference>
<accession>A0AA40A955</accession>
<gene>
    <name evidence="2" type="ORF">B0H67DRAFT_287830</name>
</gene>
<organism evidence="2 3">
    <name type="scientific">Lasiosphaeris hirsuta</name>
    <dbReference type="NCBI Taxonomy" id="260670"/>
    <lineage>
        <taxon>Eukaryota</taxon>
        <taxon>Fungi</taxon>
        <taxon>Dikarya</taxon>
        <taxon>Ascomycota</taxon>
        <taxon>Pezizomycotina</taxon>
        <taxon>Sordariomycetes</taxon>
        <taxon>Sordariomycetidae</taxon>
        <taxon>Sordariales</taxon>
        <taxon>Lasiosphaeriaceae</taxon>
        <taxon>Lasiosphaeris</taxon>
    </lineage>
</organism>
<keyword evidence="3" id="KW-1185">Reference proteome</keyword>
<proteinExistence type="predicted"/>
<comment type="caution">
    <text evidence="2">The sequence shown here is derived from an EMBL/GenBank/DDBJ whole genome shotgun (WGS) entry which is preliminary data.</text>
</comment>
<dbReference type="AlphaFoldDB" id="A0AA40A955"/>
<evidence type="ECO:0000313" key="3">
    <source>
        <dbReference type="Proteomes" id="UP001172102"/>
    </source>
</evidence>
<name>A0AA40A955_9PEZI</name>
<dbReference type="EMBL" id="JAUKUA010000005">
    <property type="protein sequence ID" value="KAK0711403.1"/>
    <property type="molecule type" value="Genomic_DNA"/>
</dbReference>
<feature type="region of interest" description="Disordered" evidence="1">
    <location>
        <begin position="206"/>
        <end position="341"/>
    </location>
</feature>
<feature type="compositionally biased region" description="Polar residues" evidence="1">
    <location>
        <begin position="206"/>
        <end position="217"/>
    </location>
</feature>
<sequence length="341" mass="37929">MCNARGAANSLTNKTTILEFIENGAAIGVQKRTSSLLNADWENAACIALHKAGPDGHELKSHELKFYSRQYGDLELKIVVDHAYLRRSQREQPLTGSVGHLNGPDTTPRSMLKIGQCYDLYHLVPFKAGTITLDISLRSNYTSLDDLASSGAEGDQPYLCVIASQLHGCMKLPKVLEIDLPLYFDPGQNCIHVDLEAMHEGAWEQQQQRRVTISPPSGTLAAVGNKEPSRALPMPRGSSGAKNVGDDEMGGMSERSDVENEDFDPDYRPKNNLNSDDRVRYRVRWGRTWRKPRPRRRRFNHEEGQPPSSKRQAGDANGSGGHIDHGGGRMAERWEFAPWGV</sequence>
<feature type="compositionally biased region" description="Basic residues" evidence="1">
    <location>
        <begin position="281"/>
        <end position="299"/>
    </location>
</feature>
<evidence type="ECO:0000313" key="2">
    <source>
        <dbReference type="EMBL" id="KAK0711403.1"/>
    </source>
</evidence>
<protein>
    <submittedName>
        <fullName evidence="2">Uncharacterized protein</fullName>
    </submittedName>
</protein>